<dbReference type="PANTHER" id="PTHR12598:SF0">
    <property type="entry name" value="COPPER HOMEOSTASIS PROTEIN CUTC HOMOLOG"/>
    <property type="match status" value="1"/>
</dbReference>
<dbReference type="GO" id="GO:0005507">
    <property type="term" value="F:copper ion binding"/>
    <property type="evidence" value="ECO:0007669"/>
    <property type="project" value="TreeGrafter"/>
</dbReference>
<name>A0A4R5ZW56_9RHOB</name>
<reference evidence="3 4" key="1">
    <citation type="submission" date="2019-03" db="EMBL/GenBank/DDBJ databases">
        <title>Primorskyibacter sp. SS33 isolated from sediments.</title>
        <authorList>
            <person name="Xunke S."/>
        </authorList>
    </citation>
    <scope>NUCLEOTIDE SEQUENCE [LARGE SCALE GENOMIC DNA]</scope>
    <source>
        <strain evidence="3 4">SS33</strain>
    </source>
</reference>
<comment type="caution">
    <text evidence="2">Once thought to be involved in copper homeostasis, experiments in E.coli have shown this is not the case.</text>
</comment>
<dbReference type="Gene3D" id="3.20.20.380">
    <property type="entry name" value="Copper homeostasis (CutC) domain"/>
    <property type="match status" value="1"/>
</dbReference>
<dbReference type="Proteomes" id="UP000295701">
    <property type="component" value="Unassembled WGS sequence"/>
</dbReference>
<dbReference type="OrthoDB" id="9815677at2"/>
<proteinExistence type="inferred from homology"/>
<keyword evidence="2" id="KW-0963">Cytoplasm</keyword>
<dbReference type="Pfam" id="PF03932">
    <property type="entry name" value="CutC"/>
    <property type="match status" value="1"/>
</dbReference>
<dbReference type="PANTHER" id="PTHR12598">
    <property type="entry name" value="COPPER HOMEOSTASIS PROTEIN CUTC"/>
    <property type="match status" value="1"/>
</dbReference>
<dbReference type="HAMAP" id="MF_00795">
    <property type="entry name" value="CutC"/>
    <property type="match status" value="1"/>
</dbReference>
<dbReference type="RefSeq" id="WP_133398205.1">
    <property type="nucleotide sequence ID" value="NZ_SNAA01000038.1"/>
</dbReference>
<dbReference type="GO" id="GO:0005737">
    <property type="term" value="C:cytoplasm"/>
    <property type="evidence" value="ECO:0007669"/>
    <property type="project" value="UniProtKB-SubCell"/>
</dbReference>
<dbReference type="SUPFAM" id="SSF110395">
    <property type="entry name" value="CutC-like"/>
    <property type="match status" value="1"/>
</dbReference>
<comment type="subcellular location">
    <subcellularLocation>
        <location evidence="2">Cytoplasm</location>
    </subcellularLocation>
</comment>
<evidence type="ECO:0000313" key="3">
    <source>
        <dbReference type="EMBL" id="TDL74127.1"/>
    </source>
</evidence>
<organism evidence="3 4">
    <name type="scientific">Palleronia sediminis</name>
    <dbReference type="NCBI Taxonomy" id="2547833"/>
    <lineage>
        <taxon>Bacteria</taxon>
        <taxon>Pseudomonadati</taxon>
        <taxon>Pseudomonadota</taxon>
        <taxon>Alphaproteobacteria</taxon>
        <taxon>Rhodobacterales</taxon>
        <taxon>Roseobacteraceae</taxon>
        <taxon>Palleronia</taxon>
    </lineage>
</organism>
<accession>A0A4R5ZW56</accession>
<evidence type="ECO:0000256" key="2">
    <source>
        <dbReference type="HAMAP-Rule" id="MF_00795"/>
    </source>
</evidence>
<protein>
    <recommendedName>
        <fullName evidence="2">PF03932 family protein CutC</fullName>
    </recommendedName>
</protein>
<dbReference type="InterPro" id="IPR036822">
    <property type="entry name" value="CutC-like_dom_sf"/>
</dbReference>
<comment type="similarity">
    <text evidence="1 2">Belongs to the CutC family.</text>
</comment>
<gene>
    <name evidence="2" type="primary">cutC</name>
    <name evidence="3" type="ORF">E2L08_16640</name>
</gene>
<sequence>MTRMLEICVDSHEGLSAAVAGGADRIELCAALALGGLSPSEALLQAAMRCPLPVHAMIRPRAGGFDYGEAELTDMEREIDRIRDLGLAGVVLGAGSRAGLDFAALGRLAARARGMAMTLHRVIDLVPSPSETLDRVAALGFTRVLSSGGATTAWAGRATLAAMVHAAPPGLAIMAGGGVSAGNAADLVAATGVHELHGSASAAAPEPDADLVRLGFAPPAPRRTDRVQVARLARIVRGG</sequence>
<evidence type="ECO:0000313" key="4">
    <source>
        <dbReference type="Proteomes" id="UP000295701"/>
    </source>
</evidence>
<evidence type="ECO:0000256" key="1">
    <source>
        <dbReference type="ARBA" id="ARBA00007768"/>
    </source>
</evidence>
<dbReference type="EMBL" id="SNAA01000038">
    <property type="protein sequence ID" value="TDL74127.1"/>
    <property type="molecule type" value="Genomic_DNA"/>
</dbReference>
<dbReference type="AlphaFoldDB" id="A0A4R5ZW56"/>
<comment type="caution">
    <text evidence="3">The sequence shown here is derived from an EMBL/GenBank/DDBJ whole genome shotgun (WGS) entry which is preliminary data.</text>
</comment>
<dbReference type="InterPro" id="IPR005627">
    <property type="entry name" value="CutC-like"/>
</dbReference>
<keyword evidence="4" id="KW-1185">Reference proteome</keyword>